<name>A0A447JFA0_SALET</name>
<evidence type="ECO:0000313" key="2">
    <source>
        <dbReference type="Proteomes" id="UP000281393"/>
    </source>
</evidence>
<reference evidence="1 2" key="1">
    <citation type="submission" date="2018-12" db="EMBL/GenBank/DDBJ databases">
        <authorList>
            <consortium name="Pathogen Informatics"/>
        </authorList>
    </citation>
    <scope>NUCLEOTIDE SEQUENCE [LARGE SCALE GENOMIC DNA]</scope>
    <source>
        <strain evidence="1 2">NCTC7102</strain>
    </source>
</reference>
<sequence>MTISNEAMMVRIADVGNGNYSYIDSLSEAQKVLKDEMHQTLVTVAKEM</sequence>
<protein>
    <submittedName>
        <fullName evidence="1">YfbK_3 protein</fullName>
    </submittedName>
</protein>
<dbReference type="AlphaFoldDB" id="A0A447JFA0"/>
<evidence type="ECO:0000313" key="1">
    <source>
        <dbReference type="EMBL" id="VDY40187.1"/>
    </source>
</evidence>
<accession>A0A447JFA0</accession>
<proteinExistence type="predicted"/>
<dbReference type="Proteomes" id="UP000281393">
    <property type="component" value="Chromosome"/>
</dbReference>
<dbReference type="EMBL" id="LR133909">
    <property type="protein sequence ID" value="VDY40187.1"/>
    <property type="molecule type" value="Genomic_DNA"/>
</dbReference>
<gene>
    <name evidence="1" type="primary">yfbK_3</name>
    <name evidence="1" type="ORF">NCTC7102_01988</name>
</gene>
<organism evidence="1 2">
    <name type="scientific">Salmonella enterica subsp. enterica serovar Daytona</name>
    <dbReference type="NCBI Taxonomy" id="1962639"/>
    <lineage>
        <taxon>Bacteria</taxon>
        <taxon>Pseudomonadati</taxon>
        <taxon>Pseudomonadota</taxon>
        <taxon>Gammaproteobacteria</taxon>
        <taxon>Enterobacterales</taxon>
        <taxon>Enterobacteriaceae</taxon>
        <taxon>Salmonella</taxon>
    </lineage>
</organism>